<dbReference type="RefSeq" id="WP_249846549.1">
    <property type="nucleotide sequence ID" value="NZ_JAMGBD010000001.1"/>
</dbReference>
<proteinExistence type="predicted"/>
<feature type="signal peptide" evidence="1">
    <location>
        <begin position="1"/>
        <end position="20"/>
    </location>
</feature>
<dbReference type="Proteomes" id="UP001165363">
    <property type="component" value="Unassembled WGS sequence"/>
</dbReference>
<sequence length="162" mass="17741">MSFRSAAILVSLSLASPCFAASSQSDPLRFFEGKTESVGTIKIAMKKPFRTKATGVGQIGPDGTLTLVQRIEDEGQLPKERRWKMRKVGPGKYSGTMNEAKGPVTVDEVNGKYRFLFRMEGSVSIEQWLNPTPDGRSATSTVTIRKYGVTVGHSDAIVRKLD</sequence>
<feature type="chain" id="PRO_5045921804" evidence="1">
    <location>
        <begin position="21"/>
        <end position="162"/>
    </location>
</feature>
<comment type="caution">
    <text evidence="2">The sequence shown here is derived from an EMBL/GenBank/DDBJ whole genome shotgun (WGS) entry which is preliminary data.</text>
</comment>
<dbReference type="EMBL" id="JAMGBD010000001">
    <property type="protein sequence ID" value="MCL6682590.1"/>
    <property type="molecule type" value="Genomic_DNA"/>
</dbReference>
<gene>
    <name evidence="2" type="ORF">LZ536_01555</name>
</gene>
<evidence type="ECO:0000313" key="3">
    <source>
        <dbReference type="Proteomes" id="UP001165363"/>
    </source>
</evidence>
<evidence type="ECO:0000256" key="1">
    <source>
        <dbReference type="SAM" id="SignalP"/>
    </source>
</evidence>
<dbReference type="InterPro" id="IPR024409">
    <property type="entry name" value="DUF3833"/>
</dbReference>
<organism evidence="2 3">
    <name type="scientific">Sphingomonas alba</name>
    <dbReference type="NCBI Taxonomy" id="2908208"/>
    <lineage>
        <taxon>Bacteria</taxon>
        <taxon>Pseudomonadati</taxon>
        <taxon>Pseudomonadota</taxon>
        <taxon>Alphaproteobacteria</taxon>
        <taxon>Sphingomonadales</taxon>
        <taxon>Sphingomonadaceae</taxon>
        <taxon>Sphingomonas</taxon>
    </lineage>
</organism>
<protein>
    <submittedName>
        <fullName evidence="2">DUF3833 family protein</fullName>
    </submittedName>
</protein>
<dbReference type="Pfam" id="PF12915">
    <property type="entry name" value="DUF3833"/>
    <property type="match status" value="1"/>
</dbReference>
<reference evidence="2" key="1">
    <citation type="submission" date="2022-05" db="EMBL/GenBank/DDBJ databases">
        <authorList>
            <person name="Jo J.-H."/>
            <person name="Im W.-T."/>
        </authorList>
    </citation>
    <scope>NUCLEOTIDE SEQUENCE</scope>
    <source>
        <strain evidence="2">SE158</strain>
    </source>
</reference>
<evidence type="ECO:0000313" key="2">
    <source>
        <dbReference type="EMBL" id="MCL6682590.1"/>
    </source>
</evidence>
<keyword evidence="3" id="KW-1185">Reference proteome</keyword>
<name>A0ABT0RJ70_9SPHN</name>
<accession>A0ABT0RJ70</accession>
<keyword evidence="1" id="KW-0732">Signal</keyword>